<accession>A0A837KPW4</accession>
<dbReference type="AlphaFoldDB" id="A0A837KPW4"/>
<dbReference type="EMBL" id="LDCN01000003">
    <property type="protein sequence ID" value="KLH98746.1"/>
    <property type="molecule type" value="Genomic_DNA"/>
</dbReference>
<reference evidence="2 3" key="1">
    <citation type="submission" date="2015-05" db="EMBL/GenBank/DDBJ databases">
        <title>Genome sequencing project for genomic taxonomy and phylogenomics of Bacillus-like bacteria.</title>
        <authorList>
            <person name="Liu B."/>
            <person name="Wang J."/>
            <person name="Zhu Y."/>
            <person name="Liu G."/>
            <person name="Chen Q."/>
            <person name="Chen Z."/>
            <person name="Lan J."/>
            <person name="Che J."/>
            <person name="Ge C."/>
            <person name="Shi H."/>
            <person name="Pan Z."/>
            <person name="Liu X."/>
        </authorList>
    </citation>
    <scope>NUCLEOTIDE SEQUENCE [LARGE SCALE GENOMIC DNA]</scope>
    <source>
        <strain evidence="2 3">DSM 9885</strain>
    </source>
</reference>
<dbReference type="Proteomes" id="UP000035218">
    <property type="component" value="Unassembled WGS sequence"/>
</dbReference>
<dbReference type="Pfam" id="PF26595">
    <property type="entry name" value="A_ENA"/>
    <property type="match status" value="1"/>
</dbReference>
<dbReference type="RefSeq" id="WP_047069546.1">
    <property type="nucleotide sequence ID" value="NZ_BJOL01000045.1"/>
</dbReference>
<dbReference type="GeneID" id="87589277"/>
<dbReference type="Proteomes" id="UP000319498">
    <property type="component" value="Unassembled WGS sequence"/>
</dbReference>
<gene>
    <name evidence="2" type="ORF">AA984_09340</name>
    <name evidence="1" type="ORF">BFO01nite_55030</name>
</gene>
<keyword evidence="4" id="KW-1185">Reference proteome</keyword>
<dbReference type="SUPFAM" id="SSF49842">
    <property type="entry name" value="TNF-like"/>
    <property type="match status" value="1"/>
</dbReference>
<dbReference type="InterPro" id="IPR058705">
    <property type="entry name" value="A_ENA"/>
</dbReference>
<sequence>MSQANIPNITPLFTITQSQVVNLLLASIALEELGLSHIINAEAEKLQYVLGTLPGLTGPPATISDLLNVNSSVVNTLREITKKDILLNNKLNSVLTASFIDSLTGPTGATGLPGGTGATGAIGVTGATGATGITGATGTVSSVFGNFWLSSAIDISPNTIVPLNVSNADNSLGFLLAGGQVTVPASGIYLISYRVTAAQESEVSFIIRRNGTNITGSAGTSSSADSAVDGNAFGMVTSFTRLAAGDIVDIFRTGGIADQFLQSFADGTTTVTGFLTLVKIAD</sequence>
<protein>
    <recommendedName>
        <fullName evidence="5">Collagen-like protein</fullName>
    </recommendedName>
</protein>
<name>A0A837KPW4_9BACL</name>
<dbReference type="EMBL" id="BJOL01000045">
    <property type="protein sequence ID" value="GED61371.1"/>
    <property type="molecule type" value="Genomic_DNA"/>
</dbReference>
<proteinExistence type="predicted"/>
<dbReference type="Gene3D" id="2.60.120.40">
    <property type="match status" value="1"/>
</dbReference>
<organism evidence="2 3">
    <name type="scientific">Brevibacillus formosus</name>
    <dbReference type="NCBI Taxonomy" id="54913"/>
    <lineage>
        <taxon>Bacteria</taxon>
        <taxon>Bacillati</taxon>
        <taxon>Bacillota</taxon>
        <taxon>Bacilli</taxon>
        <taxon>Bacillales</taxon>
        <taxon>Paenibacillaceae</taxon>
        <taxon>Brevibacillus</taxon>
    </lineage>
</organism>
<reference evidence="1 4" key="2">
    <citation type="submission" date="2019-06" db="EMBL/GenBank/DDBJ databases">
        <title>Whole genome shotgun sequence of Brevibacillus formosus NBRC 15716.</title>
        <authorList>
            <person name="Hosoyama A."/>
            <person name="Uohara A."/>
            <person name="Ohji S."/>
            <person name="Ichikawa N."/>
        </authorList>
    </citation>
    <scope>NUCLEOTIDE SEQUENCE [LARGE SCALE GENOMIC DNA]</scope>
    <source>
        <strain evidence="1 4">NBRC 15716</strain>
    </source>
</reference>
<comment type="caution">
    <text evidence="2">The sequence shown here is derived from an EMBL/GenBank/DDBJ whole genome shotgun (WGS) entry which is preliminary data.</text>
</comment>
<evidence type="ECO:0000313" key="1">
    <source>
        <dbReference type="EMBL" id="GED61371.1"/>
    </source>
</evidence>
<evidence type="ECO:0000313" key="2">
    <source>
        <dbReference type="EMBL" id="KLH98746.1"/>
    </source>
</evidence>
<evidence type="ECO:0000313" key="4">
    <source>
        <dbReference type="Proteomes" id="UP000319498"/>
    </source>
</evidence>
<evidence type="ECO:0008006" key="5">
    <source>
        <dbReference type="Google" id="ProtNLM"/>
    </source>
</evidence>
<evidence type="ECO:0000313" key="3">
    <source>
        <dbReference type="Proteomes" id="UP000035218"/>
    </source>
</evidence>
<dbReference type="InterPro" id="IPR008983">
    <property type="entry name" value="Tumour_necrosis_fac-like_dom"/>
</dbReference>
<dbReference type="OrthoDB" id="2082444at2"/>